<accession>A0A6L5XM06</accession>
<name>A0A6L5XM06_9BACT</name>
<organism evidence="1 2">
    <name type="scientific">Desulfovibrio porci</name>
    <dbReference type="NCBI Taxonomy" id="2605782"/>
    <lineage>
        <taxon>Bacteria</taxon>
        <taxon>Pseudomonadati</taxon>
        <taxon>Thermodesulfobacteriota</taxon>
        <taxon>Desulfovibrionia</taxon>
        <taxon>Desulfovibrionales</taxon>
        <taxon>Desulfovibrionaceae</taxon>
        <taxon>Desulfovibrio</taxon>
    </lineage>
</organism>
<protein>
    <submittedName>
        <fullName evidence="1">Uncharacterized protein</fullName>
    </submittedName>
</protein>
<dbReference type="EMBL" id="VUMH01000008">
    <property type="protein sequence ID" value="MSS28168.1"/>
    <property type="molecule type" value="Genomic_DNA"/>
</dbReference>
<dbReference type="AlphaFoldDB" id="A0A6L5XM06"/>
<evidence type="ECO:0000313" key="1">
    <source>
        <dbReference type="EMBL" id="MSS28168.1"/>
    </source>
</evidence>
<gene>
    <name evidence="1" type="ORF">FYJ44_09005</name>
</gene>
<evidence type="ECO:0000313" key="2">
    <source>
        <dbReference type="Proteomes" id="UP000477488"/>
    </source>
</evidence>
<sequence>MSKFFYAITIISFMSLIIFPQYLFANNNTSDNIYCEIISCGQKYSINNTQIVIEKNDNIIIYTLKRGNKTSLFDEVMLLTVAEVLPGVAQVYGITKNGCNSRWGEAKFNGKCWVGSDFQICFTKE</sequence>
<proteinExistence type="predicted"/>
<dbReference type="Proteomes" id="UP000477488">
    <property type="component" value="Unassembled WGS sequence"/>
</dbReference>
<comment type="caution">
    <text evidence="1">The sequence shown here is derived from an EMBL/GenBank/DDBJ whole genome shotgun (WGS) entry which is preliminary data.</text>
</comment>
<keyword evidence="2" id="KW-1185">Reference proteome</keyword>
<reference evidence="1 2" key="1">
    <citation type="submission" date="2019-09" db="EMBL/GenBank/DDBJ databases">
        <title>In-depth cultivation of the pig gut microbiome towards novel bacterial diversity and tailored functional studies.</title>
        <authorList>
            <person name="Wylensek D."/>
            <person name="Hitch T.C.A."/>
            <person name="Clavel T."/>
        </authorList>
    </citation>
    <scope>NUCLEOTIDE SEQUENCE [LARGE SCALE GENOMIC DNA]</scope>
    <source>
        <strain evidence="1 2">PG-178-WT-4</strain>
    </source>
</reference>
<dbReference type="RefSeq" id="WP_154511314.1">
    <property type="nucleotide sequence ID" value="NZ_VUMH01000008.1"/>
</dbReference>